<dbReference type="EMBL" id="JARAKH010000027">
    <property type="protein sequence ID" value="KAK8389342.1"/>
    <property type="molecule type" value="Genomic_DNA"/>
</dbReference>
<evidence type="ECO:0000313" key="2">
    <source>
        <dbReference type="Proteomes" id="UP001487740"/>
    </source>
</evidence>
<reference evidence="1 2" key="1">
    <citation type="submission" date="2023-03" db="EMBL/GenBank/DDBJ databases">
        <title>High-quality genome of Scylla paramamosain provides insights in environmental adaptation.</title>
        <authorList>
            <person name="Zhang L."/>
        </authorList>
    </citation>
    <scope>NUCLEOTIDE SEQUENCE [LARGE SCALE GENOMIC DNA]</scope>
    <source>
        <strain evidence="1">LZ_2023a</strain>
        <tissue evidence="1">Muscle</tissue>
    </source>
</reference>
<comment type="caution">
    <text evidence="1">The sequence shown here is derived from an EMBL/GenBank/DDBJ whole genome shotgun (WGS) entry which is preliminary data.</text>
</comment>
<keyword evidence="2" id="KW-1185">Reference proteome</keyword>
<evidence type="ECO:0000313" key="1">
    <source>
        <dbReference type="EMBL" id="KAK8389342.1"/>
    </source>
</evidence>
<protein>
    <submittedName>
        <fullName evidence="1">Uncharacterized protein</fullName>
    </submittedName>
</protein>
<accession>A0AAW0TSQ0</accession>
<proteinExistence type="predicted"/>
<dbReference type="Proteomes" id="UP001487740">
    <property type="component" value="Unassembled WGS sequence"/>
</dbReference>
<name>A0AAW0TSQ0_SCYPA</name>
<sequence length="139" mass="16403">MTQVFITHIGRIIKLGSVLWNTRYIGWGQYLLVTQVSEGGRVQQDQTDLEWFVWIPIMRAYAPFDLLHVMLAQTVRRFWPQVSEGGGGVRQDQTDLEWFVWIPIMRAYAPFDLLHVMLAQTVRRFWPQVDLHALERFVT</sequence>
<gene>
    <name evidence="1" type="ORF">O3P69_008821</name>
</gene>
<organism evidence="1 2">
    <name type="scientific">Scylla paramamosain</name>
    <name type="common">Mud crab</name>
    <dbReference type="NCBI Taxonomy" id="85552"/>
    <lineage>
        <taxon>Eukaryota</taxon>
        <taxon>Metazoa</taxon>
        <taxon>Ecdysozoa</taxon>
        <taxon>Arthropoda</taxon>
        <taxon>Crustacea</taxon>
        <taxon>Multicrustacea</taxon>
        <taxon>Malacostraca</taxon>
        <taxon>Eumalacostraca</taxon>
        <taxon>Eucarida</taxon>
        <taxon>Decapoda</taxon>
        <taxon>Pleocyemata</taxon>
        <taxon>Brachyura</taxon>
        <taxon>Eubrachyura</taxon>
        <taxon>Portunoidea</taxon>
        <taxon>Portunidae</taxon>
        <taxon>Portuninae</taxon>
        <taxon>Scylla</taxon>
    </lineage>
</organism>
<dbReference type="AlphaFoldDB" id="A0AAW0TSQ0"/>